<feature type="non-terminal residue" evidence="2">
    <location>
        <position position="122"/>
    </location>
</feature>
<keyword evidence="3" id="KW-1185">Reference proteome</keyword>
<sequence length="122" mass="13506">QGQQGFTLQGQEGIIPPGHSRTVQPALPQDHHFSNNFDVSQIIRDLTSSKRTVLEANLITGSGLLYRGTAHSTIKPATKVQEVNRQGLLDDSVEQEKLHINDQQDIKLDDSFFITGDILDSK</sequence>
<organism evidence="2 3">
    <name type="scientific">Cherax quadricarinatus</name>
    <name type="common">Australian red claw crayfish</name>
    <dbReference type="NCBI Taxonomy" id="27406"/>
    <lineage>
        <taxon>Eukaryota</taxon>
        <taxon>Metazoa</taxon>
        <taxon>Ecdysozoa</taxon>
        <taxon>Arthropoda</taxon>
        <taxon>Crustacea</taxon>
        <taxon>Multicrustacea</taxon>
        <taxon>Malacostraca</taxon>
        <taxon>Eumalacostraca</taxon>
        <taxon>Eucarida</taxon>
        <taxon>Decapoda</taxon>
        <taxon>Pleocyemata</taxon>
        <taxon>Astacidea</taxon>
        <taxon>Parastacoidea</taxon>
        <taxon>Parastacidae</taxon>
        <taxon>Cherax</taxon>
    </lineage>
</organism>
<comment type="caution">
    <text evidence="2">The sequence shown here is derived from an EMBL/GenBank/DDBJ whole genome shotgun (WGS) entry which is preliminary data.</text>
</comment>
<proteinExistence type="predicted"/>
<evidence type="ECO:0000256" key="1">
    <source>
        <dbReference type="SAM" id="MobiDB-lite"/>
    </source>
</evidence>
<dbReference type="EMBL" id="JARKIK010000032">
    <property type="protein sequence ID" value="KAK8740802.1"/>
    <property type="molecule type" value="Genomic_DNA"/>
</dbReference>
<dbReference type="AlphaFoldDB" id="A0AAW0XMX7"/>
<reference evidence="2 3" key="1">
    <citation type="journal article" date="2024" name="BMC Genomics">
        <title>Genome assembly of redclaw crayfish (Cherax quadricarinatus) provides insights into its immune adaptation and hypoxia tolerance.</title>
        <authorList>
            <person name="Liu Z."/>
            <person name="Zheng J."/>
            <person name="Li H."/>
            <person name="Fang K."/>
            <person name="Wang S."/>
            <person name="He J."/>
            <person name="Zhou D."/>
            <person name="Weng S."/>
            <person name="Chi M."/>
            <person name="Gu Z."/>
            <person name="He J."/>
            <person name="Li F."/>
            <person name="Wang M."/>
        </authorList>
    </citation>
    <scope>NUCLEOTIDE SEQUENCE [LARGE SCALE GENOMIC DNA]</scope>
    <source>
        <strain evidence="2">ZL_2023a</strain>
    </source>
</reference>
<accession>A0AAW0XMX7</accession>
<feature type="non-terminal residue" evidence="2">
    <location>
        <position position="1"/>
    </location>
</feature>
<evidence type="ECO:0000313" key="2">
    <source>
        <dbReference type="EMBL" id="KAK8740802.1"/>
    </source>
</evidence>
<feature type="compositionally biased region" description="Polar residues" evidence="1">
    <location>
        <begin position="1"/>
        <end position="10"/>
    </location>
</feature>
<name>A0AAW0XMX7_CHEQU</name>
<dbReference type="Proteomes" id="UP001445076">
    <property type="component" value="Unassembled WGS sequence"/>
</dbReference>
<feature type="region of interest" description="Disordered" evidence="1">
    <location>
        <begin position="1"/>
        <end position="32"/>
    </location>
</feature>
<protein>
    <submittedName>
        <fullName evidence="2">Uncharacterized protein</fullName>
    </submittedName>
</protein>
<gene>
    <name evidence="2" type="ORF">OTU49_002696</name>
</gene>
<evidence type="ECO:0000313" key="3">
    <source>
        <dbReference type="Proteomes" id="UP001445076"/>
    </source>
</evidence>